<reference evidence="1 2" key="1">
    <citation type="journal article" date="2018" name="Mol. Plant">
        <title>The genome of Artemisia annua provides insight into the evolution of Asteraceae family and artemisinin biosynthesis.</title>
        <authorList>
            <person name="Shen Q."/>
            <person name="Zhang L."/>
            <person name="Liao Z."/>
            <person name="Wang S."/>
            <person name="Yan T."/>
            <person name="Shi P."/>
            <person name="Liu M."/>
            <person name="Fu X."/>
            <person name="Pan Q."/>
            <person name="Wang Y."/>
            <person name="Lv Z."/>
            <person name="Lu X."/>
            <person name="Zhang F."/>
            <person name="Jiang W."/>
            <person name="Ma Y."/>
            <person name="Chen M."/>
            <person name="Hao X."/>
            <person name="Li L."/>
            <person name="Tang Y."/>
            <person name="Lv G."/>
            <person name="Zhou Y."/>
            <person name="Sun X."/>
            <person name="Brodelius P.E."/>
            <person name="Rose J.K.C."/>
            <person name="Tang K."/>
        </authorList>
    </citation>
    <scope>NUCLEOTIDE SEQUENCE [LARGE SCALE GENOMIC DNA]</scope>
    <source>
        <strain evidence="2">cv. Huhao1</strain>
        <tissue evidence="1">Leaf</tissue>
    </source>
</reference>
<evidence type="ECO:0000313" key="1">
    <source>
        <dbReference type="EMBL" id="PWA71329.1"/>
    </source>
</evidence>
<dbReference type="STRING" id="35608.A0A2U1NCT9"/>
<organism evidence="1 2">
    <name type="scientific">Artemisia annua</name>
    <name type="common">Sweet wormwood</name>
    <dbReference type="NCBI Taxonomy" id="35608"/>
    <lineage>
        <taxon>Eukaryota</taxon>
        <taxon>Viridiplantae</taxon>
        <taxon>Streptophyta</taxon>
        <taxon>Embryophyta</taxon>
        <taxon>Tracheophyta</taxon>
        <taxon>Spermatophyta</taxon>
        <taxon>Magnoliopsida</taxon>
        <taxon>eudicotyledons</taxon>
        <taxon>Gunneridae</taxon>
        <taxon>Pentapetalae</taxon>
        <taxon>asterids</taxon>
        <taxon>campanulids</taxon>
        <taxon>Asterales</taxon>
        <taxon>Asteraceae</taxon>
        <taxon>Asteroideae</taxon>
        <taxon>Anthemideae</taxon>
        <taxon>Artemisiinae</taxon>
        <taxon>Artemisia</taxon>
    </lineage>
</organism>
<dbReference type="Proteomes" id="UP000245207">
    <property type="component" value="Unassembled WGS sequence"/>
</dbReference>
<keyword evidence="2" id="KW-1185">Reference proteome</keyword>
<comment type="caution">
    <text evidence="1">The sequence shown here is derived from an EMBL/GenBank/DDBJ whole genome shotgun (WGS) entry which is preliminary data.</text>
</comment>
<name>A0A2U1NCT9_ARTAN</name>
<accession>A0A2U1NCT9</accession>
<evidence type="ECO:0000313" key="2">
    <source>
        <dbReference type="Proteomes" id="UP000245207"/>
    </source>
</evidence>
<proteinExistence type="predicted"/>
<dbReference type="EMBL" id="PKPP01003099">
    <property type="protein sequence ID" value="PWA71329.1"/>
    <property type="molecule type" value="Genomic_DNA"/>
</dbReference>
<dbReference type="InterPro" id="IPR036465">
    <property type="entry name" value="vWFA_dom_sf"/>
</dbReference>
<protein>
    <submittedName>
        <fullName evidence="1">Sec23/Sec24, trunk domain-containing protein</fullName>
    </submittedName>
</protein>
<dbReference type="AlphaFoldDB" id="A0A2U1NCT9"/>
<gene>
    <name evidence="1" type="ORF">CTI12_AA281200</name>
</gene>
<dbReference type="Gene3D" id="3.40.50.410">
    <property type="entry name" value="von Willebrand factor, type A domain"/>
    <property type="match status" value="1"/>
</dbReference>
<sequence length="1030" mass="116333">MGHHKLFRIINHIKYRHLRMFTRDHYNCVTFAMEVRLDTYHFVEVPVEGDGNCKYSNTFLKLITEFIWLHAFQQSVDINNYEYKRIPKPNEDRGVLMRAIVEKEMEAGLVVAKMVDVAVTGSVGTVQVGNRQYKYPRTRFGAVNTPAQPLAKTFFDKGKEKLYAECDPNAVPPSADHYTPYMNPMQIHRIEGTFSTFIPTDVHSVPSVFMTTCVRIAQPSAWEITVHVVEVNDSWELWNSCSYGTKIEKIEKISHSALSCPRCSHVWLTVLIRGISGGQRKCVTTGPSTEGEILQSFNFKSFTFSELKTRRGTSDQIVNMEMGVSVLCLKPGLGRSTKGITVIVALLQSLPHPRLTNHAAMVMMYWCCRPTFIEPEPSVNVPGSMAKESSQVHNKKFYKIKYEKANMGYISIPSSDSNDKNDQNKISIPSSECDYLMINSKIICHSYEYGRSKMKIDQPLKFAVIYLAFSCTTLSEDYEKRQIVHVLEISICSLISIYVLKIHSRAARTSNTCSLILMMFVFNIVYIRGHQQQINSRAEETANGFLYATFVLFGTPGSSPIGSASVTGAFSSPSFGAPSSSSFSAIEAAASNVGATKQLKRGESALWVYAAVAEEREGSQKAPPNTHGVMLPNAAFASGSQYSTTWLAKTENTYIHSGSCIFAEKSKHALEQSGISKRLMRAAIEVPAKKGEMRCDDIKRIEKGVRFAKLAVQQALEFLLKNALLGFAPFGTQVQVYELGYADISMVYLFQWSDELCKEYVSDQLGLPFIVRHLEELGTDQRPLLPGIDHATVIKFTWKPFSFTWKIGLSVLICSGVSSLVANEMQLQLIHYIWFTNILSKPGFTWEPVLGNAVATDDVWESYLKVNYTFWLQKLHPLRAGQDSRLLSLQERLGEFYNLLLINISMAGAKVQEFEAFIFFLLSIFCCDYMYSSSSNLSVSFHFICRLFFHNTVGALLDYMFEKWVLIFTYYHQLDLLNMDHRVCNMLLVGILKTVAHNKDHPKPIKDSRLTRCSKFLRPLPIPTPICCTE</sequence>